<dbReference type="SUPFAM" id="SSF51679">
    <property type="entry name" value="Bacterial luciferase-like"/>
    <property type="match status" value="1"/>
</dbReference>
<dbReference type="Pfam" id="PF00296">
    <property type="entry name" value="Bac_luciferase"/>
    <property type="match status" value="1"/>
</dbReference>
<dbReference type="GO" id="GO:0016705">
    <property type="term" value="F:oxidoreductase activity, acting on paired donors, with incorporation or reduction of molecular oxygen"/>
    <property type="evidence" value="ECO:0007669"/>
    <property type="project" value="InterPro"/>
</dbReference>
<dbReference type="InterPro" id="IPR011251">
    <property type="entry name" value="Luciferase-like_dom"/>
</dbReference>
<dbReference type="EMBL" id="MVIJ01000006">
    <property type="protein sequence ID" value="ORB75191.1"/>
    <property type="molecule type" value="Genomic_DNA"/>
</dbReference>
<name>A0A1X0KKP9_MYCSC</name>
<dbReference type="InterPro" id="IPR036661">
    <property type="entry name" value="Luciferase-like_sf"/>
</dbReference>
<dbReference type="InterPro" id="IPR050766">
    <property type="entry name" value="Bact_Lucif_Oxidored"/>
</dbReference>
<gene>
    <name evidence="4" type="ORF">BST44_06350</name>
</gene>
<accession>A0A1X0KKP9</accession>
<dbReference type="Gene3D" id="3.20.20.30">
    <property type="entry name" value="Luciferase-like domain"/>
    <property type="match status" value="1"/>
</dbReference>
<dbReference type="PANTHER" id="PTHR30137">
    <property type="entry name" value="LUCIFERASE-LIKE MONOOXYGENASE"/>
    <property type="match status" value="1"/>
</dbReference>
<evidence type="ECO:0000256" key="2">
    <source>
        <dbReference type="ARBA" id="ARBA00023033"/>
    </source>
</evidence>
<dbReference type="AlphaFoldDB" id="A0A1X0KKP9"/>
<evidence type="ECO:0000313" key="5">
    <source>
        <dbReference type="Proteomes" id="UP000192601"/>
    </source>
</evidence>
<keyword evidence="1" id="KW-0560">Oxidoreductase</keyword>
<proteinExistence type="predicted"/>
<evidence type="ECO:0000256" key="1">
    <source>
        <dbReference type="ARBA" id="ARBA00023002"/>
    </source>
</evidence>
<keyword evidence="2" id="KW-0503">Monooxygenase</keyword>
<reference evidence="4 5" key="1">
    <citation type="submission" date="2017-02" db="EMBL/GenBank/DDBJ databases">
        <title>The new phylogeny of genus Mycobacterium.</title>
        <authorList>
            <person name="Tortoli E."/>
            <person name="Trovato A."/>
            <person name="Cirillo D.M."/>
        </authorList>
    </citation>
    <scope>NUCLEOTIDE SEQUENCE [LARGE SCALE GENOMIC DNA]</scope>
    <source>
        <strain evidence="4 5">DSM 43992</strain>
    </source>
</reference>
<dbReference type="OrthoDB" id="7903015at2"/>
<organism evidence="4 5">
    <name type="scientific">Mycobacterium scrofulaceum</name>
    <dbReference type="NCBI Taxonomy" id="1783"/>
    <lineage>
        <taxon>Bacteria</taxon>
        <taxon>Bacillati</taxon>
        <taxon>Actinomycetota</taxon>
        <taxon>Actinomycetes</taxon>
        <taxon>Mycobacteriales</taxon>
        <taxon>Mycobacteriaceae</taxon>
        <taxon>Mycobacterium</taxon>
    </lineage>
</organism>
<evidence type="ECO:0000313" key="4">
    <source>
        <dbReference type="EMBL" id="ORB75191.1"/>
    </source>
</evidence>
<dbReference type="GO" id="GO:0005829">
    <property type="term" value="C:cytosol"/>
    <property type="evidence" value="ECO:0007669"/>
    <property type="project" value="TreeGrafter"/>
</dbReference>
<evidence type="ECO:0000259" key="3">
    <source>
        <dbReference type="Pfam" id="PF00296"/>
    </source>
</evidence>
<feature type="domain" description="Luciferase-like" evidence="3">
    <location>
        <begin position="35"/>
        <end position="338"/>
    </location>
</feature>
<dbReference type="RefSeq" id="WP_083175807.1">
    <property type="nucleotide sequence ID" value="NZ_MVIJ01000006.1"/>
</dbReference>
<sequence length="391" mass="42835">MKVNLGFGAHNSHDWERVLAEDFSRPPATPDFECVQSTLGIADLAEPLGFDGIWMPEHCGTPYGMTPNPIQALSYFAGRTERVGLGTFVVVAPWWHPVRLAHQIAYLDILSNGRYTTIGIGRGVSKGEFDAVGVPREESRQRFNETLDILQLALSGERFSYEGEIFTVPEMSLRPEPRSSDLFSRIYSSSSTAESLEILARRGMVPLFVGNKPIEDAGREVQKVNTFRKEEGLPPCQPKNVMFMYCTTGDPARSEEWIWTANRDVTVHYGFADASNFKGVKGYEAYAAREATATAVLASSVTGDAKAGPSKTPGYHASNLLIGTPEEIFERIKAAQEACSFCELTIVPQFGTMPYPEAMASTELFAKEVLPAVQEMAAPLHAAALPENALA</sequence>
<dbReference type="GO" id="GO:0004497">
    <property type="term" value="F:monooxygenase activity"/>
    <property type="evidence" value="ECO:0007669"/>
    <property type="project" value="UniProtKB-KW"/>
</dbReference>
<keyword evidence="5" id="KW-1185">Reference proteome</keyword>
<dbReference type="STRING" id="1783.BST44_06350"/>
<dbReference type="Proteomes" id="UP000192601">
    <property type="component" value="Unassembled WGS sequence"/>
</dbReference>
<dbReference type="PANTHER" id="PTHR30137:SF8">
    <property type="entry name" value="BLR5498 PROTEIN"/>
    <property type="match status" value="1"/>
</dbReference>
<protein>
    <submittedName>
        <fullName evidence="4">Luciferase</fullName>
    </submittedName>
</protein>
<comment type="caution">
    <text evidence="4">The sequence shown here is derived from an EMBL/GenBank/DDBJ whole genome shotgun (WGS) entry which is preliminary data.</text>
</comment>